<feature type="compositionally biased region" description="Polar residues" evidence="1">
    <location>
        <begin position="24"/>
        <end position="40"/>
    </location>
</feature>
<dbReference type="EMBL" id="CADCXV010000661">
    <property type="protein sequence ID" value="CAB0031981.1"/>
    <property type="molecule type" value="Genomic_DNA"/>
</dbReference>
<dbReference type="AlphaFoldDB" id="A0A6H5I1S4"/>
<protein>
    <submittedName>
        <fullName evidence="2">Uncharacterized protein</fullName>
    </submittedName>
</protein>
<sequence>MARIKAPPKGCGCGDKTRGGWKSIPTSATKSQATKQQLGPSETDEKSAQLSSNDCSGTEKSSMAKPEQNENEDKQQQQQQAKARRKIRFWKPRKNAGNSRKDIERIQMMFVPSDDPYDKPLRWWEEPHIKYARVDRCQAELQHCRIIIKLAIGAARAVTRVAGYLAARSMSFIGFWATVELLVALESVVQASSRHPFDDEVDDWLESVSKSQQQITSRELELQQQGPPSAKLQASKDDDDDDAASLDYRNTLNLRWREDETLHFPMSKRARRDGAAHARHYEIFLDVIFIAFSYCPVKSRLEGLMNSSVVRLTDRKYMLKLMSRIRQDYESKQEARIEERKVRPVLPHFAASILIASSVYPTATQLSRCIRALSHFILHEVSLACRFFF</sequence>
<feature type="region of interest" description="Disordered" evidence="1">
    <location>
        <begin position="1"/>
        <end position="89"/>
    </location>
</feature>
<dbReference type="OrthoDB" id="6150133at2759"/>
<feature type="compositionally biased region" description="Polar residues" evidence="1">
    <location>
        <begin position="48"/>
        <end position="61"/>
    </location>
</feature>
<evidence type="ECO:0000313" key="2">
    <source>
        <dbReference type="EMBL" id="CAB0031981.1"/>
    </source>
</evidence>
<reference evidence="2 3" key="1">
    <citation type="submission" date="2020-02" db="EMBL/GenBank/DDBJ databases">
        <authorList>
            <person name="Ferguson B K."/>
        </authorList>
    </citation>
    <scope>NUCLEOTIDE SEQUENCE [LARGE SCALE GENOMIC DNA]</scope>
</reference>
<dbReference type="Proteomes" id="UP000479190">
    <property type="component" value="Unassembled WGS sequence"/>
</dbReference>
<evidence type="ECO:0000313" key="3">
    <source>
        <dbReference type="Proteomes" id="UP000479190"/>
    </source>
</evidence>
<proteinExistence type="predicted"/>
<name>A0A6H5I1S4_9HYME</name>
<feature type="region of interest" description="Disordered" evidence="1">
    <location>
        <begin position="219"/>
        <end position="242"/>
    </location>
</feature>
<evidence type="ECO:0000256" key="1">
    <source>
        <dbReference type="SAM" id="MobiDB-lite"/>
    </source>
</evidence>
<keyword evidence="3" id="KW-1185">Reference proteome</keyword>
<accession>A0A6H5I1S4</accession>
<gene>
    <name evidence="2" type="ORF">TBRA_LOCUS3935</name>
</gene>
<organism evidence="2 3">
    <name type="scientific">Trichogramma brassicae</name>
    <dbReference type="NCBI Taxonomy" id="86971"/>
    <lineage>
        <taxon>Eukaryota</taxon>
        <taxon>Metazoa</taxon>
        <taxon>Ecdysozoa</taxon>
        <taxon>Arthropoda</taxon>
        <taxon>Hexapoda</taxon>
        <taxon>Insecta</taxon>
        <taxon>Pterygota</taxon>
        <taxon>Neoptera</taxon>
        <taxon>Endopterygota</taxon>
        <taxon>Hymenoptera</taxon>
        <taxon>Apocrita</taxon>
        <taxon>Proctotrupomorpha</taxon>
        <taxon>Chalcidoidea</taxon>
        <taxon>Trichogrammatidae</taxon>
        <taxon>Trichogramma</taxon>
    </lineage>
</organism>